<feature type="compositionally biased region" description="Polar residues" evidence="1">
    <location>
        <begin position="624"/>
        <end position="635"/>
    </location>
</feature>
<dbReference type="Proteomes" id="UP000069272">
    <property type="component" value="Chromosome 3L"/>
</dbReference>
<feature type="compositionally biased region" description="Polar residues" evidence="1">
    <location>
        <begin position="442"/>
        <end position="451"/>
    </location>
</feature>
<name>A0A182FDN3_ANOAL</name>
<feature type="region of interest" description="Disordered" evidence="1">
    <location>
        <begin position="471"/>
        <end position="553"/>
    </location>
</feature>
<evidence type="ECO:0000256" key="1">
    <source>
        <dbReference type="SAM" id="MobiDB-lite"/>
    </source>
</evidence>
<proteinExistence type="predicted"/>
<feature type="chain" id="PRO_5043982927" evidence="2">
    <location>
        <begin position="23"/>
        <end position="829"/>
    </location>
</feature>
<dbReference type="VEuPathDB" id="VectorBase:AALB20_031194"/>
<accession>A0A182FDN3</accession>
<feature type="region of interest" description="Disordered" evidence="1">
    <location>
        <begin position="624"/>
        <end position="676"/>
    </location>
</feature>
<reference evidence="3 4" key="1">
    <citation type="journal article" date="2017" name="G3 (Bethesda)">
        <title>The Physical Genome Mapping of Anopheles albimanus Corrected Scaffold Misassemblies and Identified Interarm Rearrangements in Genus Anopheles.</title>
        <authorList>
            <person name="Artemov G.N."/>
            <person name="Peery A.N."/>
            <person name="Jiang X."/>
            <person name="Tu Z."/>
            <person name="Stegniy V.N."/>
            <person name="Sharakhova M.V."/>
            <person name="Sharakhov I.V."/>
        </authorList>
    </citation>
    <scope>NUCLEOTIDE SEQUENCE [LARGE SCALE GENOMIC DNA]</scope>
    <source>
        <strain evidence="3 4">ALBI9_A</strain>
    </source>
</reference>
<evidence type="ECO:0000313" key="4">
    <source>
        <dbReference type="Proteomes" id="UP000069272"/>
    </source>
</evidence>
<dbReference type="VEuPathDB" id="VectorBase:AALB20_028929"/>
<feature type="signal peptide" evidence="2">
    <location>
        <begin position="1"/>
        <end position="22"/>
    </location>
</feature>
<dbReference type="AlphaFoldDB" id="A0A182FDN3"/>
<feature type="compositionally biased region" description="Polar residues" evidence="1">
    <location>
        <begin position="644"/>
        <end position="658"/>
    </location>
</feature>
<feature type="compositionally biased region" description="Basic and acidic residues" evidence="1">
    <location>
        <begin position="419"/>
        <end position="438"/>
    </location>
</feature>
<evidence type="ECO:0000313" key="3">
    <source>
        <dbReference type="EnsemblMetazoa" id="AALB004624-PA"/>
    </source>
</evidence>
<keyword evidence="2" id="KW-0732">Signal</keyword>
<protein>
    <submittedName>
        <fullName evidence="3">Uncharacterized protein</fullName>
    </submittedName>
</protein>
<organism evidence="3 4">
    <name type="scientific">Anopheles albimanus</name>
    <name type="common">New world malaria mosquito</name>
    <dbReference type="NCBI Taxonomy" id="7167"/>
    <lineage>
        <taxon>Eukaryota</taxon>
        <taxon>Metazoa</taxon>
        <taxon>Ecdysozoa</taxon>
        <taxon>Arthropoda</taxon>
        <taxon>Hexapoda</taxon>
        <taxon>Insecta</taxon>
        <taxon>Pterygota</taxon>
        <taxon>Neoptera</taxon>
        <taxon>Endopterygota</taxon>
        <taxon>Diptera</taxon>
        <taxon>Nematocera</taxon>
        <taxon>Culicoidea</taxon>
        <taxon>Culicidae</taxon>
        <taxon>Anophelinae</taxon>
        <taxon>Anopheles</taxon>
    </lineage>
</organism>
<feature type="compositionally biased region" description="Pro residues" evidence="1">
    <location>
        <begin position="284"/>
        <end position="302"/>
    </location>
</feature>
<dbReference type="EnsemblMetazoa" id="AALB004624-RA">
    <property type="protein sequence ID" value="AALB004624-PA"/>
    <property type="gene ID" value="AALB004624"/>
</dbReference>
<feature type="region of interest" description="Disordered" evidence="1">
    <location>
        <begin position="419"/>
        <end position="456"/>
    </location>
</feature>
<dbReference type="VEuPathDB" id="VectorBase:AALB004624"/>
<evidence type="ECO:0000256" key="2">
    <source>
        <dbReference type="SAM" id="SignalP"/>
    </source>
</evidence>
<reference evidence="3" key="2">
    <citation type="submission" date="2022-08" db="UniProtKB">
        <authorList>
            <consortium name="EnsemblMetazoa"/>
        </authorList>
    </citation>
    <scope>IDENTIFICATION</scope>
    <source>
        <strain evidence="3">STECLA/ALBI9_A</strain>
    </source>
</reference>
<feature type="region of interest" description="Disordered" evidence="1">
    <location>
        <begin position="251"/>
        <end position="306"/>
    </location>
</feature>
<dbReference type="SUPFAM" id="SSF81995">
    <property type="entry name" value="beta-sandwich domain of Sec23/24"/>
    <property type="match status" value="1"/>
</dbReference>
<keyword evidence="4" id="KW-1185">Reference proteome</keyword>
<sequence length="829" mass="89829">MKRGTCVNLAIFTSMLIAQCASVPIREDAPGIEIMPAVTTQMKPAVIQQNNVYQKPYQYQQQTQYFPLGQTQYTTAQRPQLQPQQPQQLQQQYWYQQPVYQYQLQPSSPYYGQQYKMKNCTNPKNLFCFVCGEYTPSHHKRSIMTKPLLDAYENYFQKRTAKENYTYGPSSVCNKCNHALLRWISGRNRKPSLLFSVPMIWAAPKDHKTDCYFCLTRMVIAASSGGTCKRLSVKYPKNLATAKRPVYVTHKAAAPEETDAAKSEKDSSTATNVESSFEEIDVTPDPPSTETPTPRPIKPASPPMTRATRASMVAAAAHQLAADSAVSKKPMLARKRKTDVVAISSGSPLPGVAKKARQSLPTPISSKGVAGKGNLIVASRKHATQATSLHANGLADGKKTTKKELLTGDIDDDELPVSVKKEEEEDRKDKKPCLEPAKKTIAATNSPSAVNDTVKKPISLPVRPKVVPRILTKPISTAKPGPTITEPQAQLASARPVQPVRAKVKVQPKLVQPPTAGNSSSDEIGPISIKSEPPTGDERAHESASSQAPTFKRVILTKAGPKMGLPAAKMYSGKLKPVVLSACKPQLGTEQSSWINVVDIYEPVPASQQPQQQQQTPIRKTITTLPSPVAQSTPLVTKPETKPITGSTSSQQPKQQLPASGDPAPAVRGSEANEPHRITQSELVMLLRDLELLPEKSAILIDRLKCWNLLATQLVAPTSRTQTAGTAAKDHRQERPVAPPEPVITLVKPQGERVKLIPVKALPAGVRALPLATASVGNGSVQFRRTIIPSSVAPPPVPVQSQLLTAANLKALKQNGASSMVSGGVGAVQ</sequence>